<dbReference type="Pfam" id="PF04893">
    <property type="entry name" value="Yip1"/>
    <property type="match status" value="1"/>
</dbReference>
<feature type="transmembrane region" description="Helical" evidence="5">
    <location>
        <begin position="44"/>
        <end position="67"/>
    </location>
</feature>
<gene>
    <name evidence="7" type="ORF">F2P47_05655</name>
</gene>
<keyword evidence="4 5" id="KW-0472">Membrane</keyword>
<evidence type="ECO:0000256" key="2">
    <source>
        <dbReference type="ARBA" id="ARBA00022692"/>
    </source>
</evidence>
<feature type="domain" description="Yip1" evidence="6">
    <location>
        <begin position="18"/>
        <end position="187"/>
    </location>
</feature>
<comment type="subcellular location">
    <subcellularLocation>
        <location evidence="1">Membrane</location>
        <topology evidence="1">Multi-pass membrane protein</topology>
    </subcellularLocation>
</comment>
<dbReference type="RefSeq" id="WP_152215203.1">
    <property type="nucleotide sequence ID" value="NZ_WESC01000004.1"/>
</dbReference>
<evidence type="ECO:0000256" key="3">
    <source>
        <dbReference type="ARBA" id="ARBA00022989"/>
    </source>
</evidence>
<organism evidence="7 8">
    <name type="scientific">Parvibaculum sedimenti</name>
    <dbReference type="NCBI Taxonomy" id="2608632"/>
    <lineage>
        <taxon>Bacteria</taxon>
        <taxon>Pseudomonadati</taxon>
        <taxon>Pseudomonadota</taxon>
        <taxon>Alphaproteobacteria</taxon>
        <taxon>Hyphomicrobiales</taxon>
        <taxon>Parvibaculaceae</taxon>
        <taxon>Parvibaculum</taxon>
    </lineage>
</organism>
<dbReference type="GO" id="GO:0016020">
    <property type="term" value="C:membrane"/>
    <property type="evidence" value="ECO:0007669"/>
    <property type="project" value="UniProtKB-SubCell"/>
</dbReference>
<evidence type="ECO:0000313" key="8">
    <source>
        <dbReference type="Proteomes" id="UP000468901"/>
    </source>
</evidence>
<keyword evidence="2 5" id="KW-0812">Transmembrane</keyword>
<dbReference type="InterPro" id="IPR006977">
    <property type="entry name" value="Yip1_dom"/>
</dbReference>
<feature type="transmembrane region" description="Helical" evidence="5">
    <location>
        <begin position="169"/>
        <end position="192"/>
    </location>
</feature>
<keyword evidence="8" id="KW-1185">Reference proteome</keyword>
<evidence type="ECO:0000256" key="5">
    <source>
        <dbReference type="SAM" id="Phobius"/>
    </source>
</evidence>
<feature type="transmembrane region" description="Helical" evidence="5">
    <location>
        <begin position="122"/>
        <end position="149"/>
    </location>
</feature>
<comment type="caution">
    <text evidence="7">The sequence shown here is derived from an EMBL/GenBank/DDBJ whole genome shotgun (WGS) entry which is preliminary data.</text>
</comment>
<protein>
    <submittedName>
        <fullName evidence="7">DUF1282 domain-containing protein</fullName>
    </submittedName>
</protein>
<reference evidence="7 8" key="1">
    <citation type="submission" date="2019-09" db="EMBL/GenBank/DDBJ databases">
        <title>Parvibaculum sedimenti sp. nov., isolated from sediment.</title>
        <authorList>
            <person name="Wang Y."/>
        </authorList>
    </citation>
    <scope>NUCLEOTIDE SEQUENCE [LARGE SCALE GENOMIC DNA]</scope>
    <source>
        <strain evidence="7 8">HXT-9</strain>
    </source>
</reference>
<evidence type="ECO:0000256" key="1">
    <source>
        <dbReference type="ARBA" id="ARBA00004141"/>
    </source>
</evidence>
<keyword evidence="3 5" id="KW-1133">Transmembrane helix</keyword>
<feature type="transmembrane region" description="Helical" evidence="5">
    <location>
        <begin position="79"/>
        <end position="101"/>
    </location>
</feature>
<accession>A0A6N6VJJ1</accession>
<dbReference type="EMBL" id="WESC01000004">
    <property type="protein sequence ID" value="KAB7741231.1"/>
    <property type="molecule type" value="Genomic_DNA"/>
</dbReference>
<evidence type="ECO:0000313" key="7">
    <source>
        <dbReference type="EMBL" id="KAB7741231.1"/>
    </source>
</evidence>
<proteinExistence type="predicted"/>
<sequence>MASFETPDAASIIDRAKNILMSPDAEWDKIDGEKPTIQSLYTGYIGILAAIPPLAAAIGGVVFGYGAMGYSFRLPLGSAIAGAIVQYILGLIMVGVLALVIEQLAPTFGGTKDRIQAFKVAAYSMTASWLAGIFAIVPALGLLSILGLYSLYLLYRGLPKLMKVPQEKALVYTAAVVVAGIVLMIVIGLLAAPFMHRGMMGHGMGL</sequence>
<dbReference type="Proteomes" id="UP000468901">
    <property type="component" value="Unassembled WGS sequence"/>
</dbReference>
<evidence type="ECO:0000259" key="6">
    <source>
        <dbReference type="Pfam" id="PF04893"/>
    </source>
</evidence>
<evidence type="ECO:0000256" key="4">
    <source>
        <dbReference type="ARBA" id="ARBA00023136"/>
    </source>
</evidence>
<dbReference type="AlphaFoldDB" id="A0A6N6VJJ1"/>
<name>A0A6N6VJJ1_9HYPH</name>